<sequence length="342" mass="40093">MINNITKKSSITIYKPLSPAKTTDVYDTYWKFATLRQDTFFNRIDGEPFPWTNDNIISKYRFTNTYRASDRVSQYLIKNVIYNDNLPSSPKEVLFRVLLFKLFNKIETWELLQSKIGLIIYENFNIEEYDNILTHAFLEKKTIYSAAYIMPSCKSAFGHIRKHSNHLELIKFMIENHLTERLMDSNKMQQAFEIIKSFPGLGDFLAYQLLIDINYSNILDFSESEFVVAGPGAKGGISKCFIDTGGLSHIEIIKLMTDRQEQEFQRLGLTFKTLWGRKLQLIDCQNIFCEVDKYARVKHPEIKGNSDRIRIKQVYKTNKKPLDYWFPPKWGINENISKTISY</sequence>
<keyword evidence="3" id="KW-1185">Reference proteome</keyword>
<evidence type="ECO:0000313" key="2">
    <source>
        <dbReference type="EMBL" id="UPQ75265.1"/>
    </source>
</evidence>
<dbReference type="RefSeq" id="WP_248390966.1">
    <property type="nucleotide sequence ID" value="NZ_CP096203.1"/>
</dbReference>
<organism evidence="2 3">
    <name type="scientific">Chryseobacterium nepalense</name>
    <dbReference type="NCBI Taxonomy" id="1854498"/>
    <lineage>
        <taxon>Bacteria</taxon>
        <taxon>Pseudomonadati</taxon>
        <taxon>Bacteroidota</taxon>
        <taxon>Flavobacteriia</taxon>
        <taxon>Flavobacteriales</taxon>
        <taxon>Weeksellaceae</taxon>
        <taxon>Chryseobacterium group</taxon>
        <taxon>Chryseobacterium</taxon>
    </lineage>
</organism>
<evidence type="ECO:0000259" key="1">
    <source>
        <dbReference type="Pfam" id="PF18723"/>
    </source>
</evidence>
<dbReference type="EMBL" id="CP096203">
    <property type="protein sequence ID" value="UPQ75265.1"/>
    <property type="molecule type" value="Genomic_DNA"/>
</dbReference>
<dbReference type="InterPro" id="IPR040684">
    <property type="entry name" value="HMUDK_hel"/>
</dbReference>
<evidence type="ECO:0000313" key="3">
    <source>
        <dbReference type="Proteomes" id="UP000830552"/>
    </source>
</evidence>
<accession>A0ABY4K7C4</accession>
<name>A0ABY4K7C4_9FLAO</name>
<reference evidence="2" key="1">
    <citation type="submission" date="2022-04" db="EMBL/GenBank/DDBJ databases">
        <title>Evolutionary, genomic, and biogeographic characterization of Chryseobacterium nepalense represented by a plastic-degrading bacterium AC3.</title>
        <authorList>
            <person name="Yin Z."/>
            <person name="Liu X."/>
            <person name="Wang D."/>
            <person name="Xie Z."/>
        </authorList>
    </citation>
    <scope>NUCLEOTIDE SEQUENCE</scope>
    <source>
        <strain evidence="2">AC3</strain>
    </source>
</reference>
<dbReference type="Pfam" id="PF18723">
    <property type="entry name" value="HMUDK_hel"/>
    <property type="match status" value="1"/>
</dbReference>
<feature type="domain" description="5-hmdU DNA kinase helical" evidence="1">
    <location>
        <begin position="23"/>
        <end position="304"/>
    </location>
</feature>
<protein>
    <submittedName>
        <fullName evidence="2">DNA base hypermodification protein</fullName>
    </submittedName>
</protein>
<dbReference type="Proteomes" id="UP000830552">
    <property type="component" value="Chromosome"/>
</dbReference>
<gene>
    <name evidence="2" type="ORF">M0D58_14590</name>
</gene>
<proteinExistence type="predicted"/>